<evidence type="ECO:0000313" key="2">
    <source>
        <dbReference type="EMBL" id="PRH79647.1"/>
    </source>
</evidence>
<accession>A0A2S9PZ63</accession>
<protein>
    <submittedName>
        <fullName evidence="2">Uncharacterized protein</fullName>
    </submittedName>
</protein>
<feature type="transmembrane region" description="Helical" evidence="1">
    <location>
        <begin position="67"/>
        <end position="88"/>
    </location>
</feature>
<keyword evidence="1" id="KW-0812">Transmembrane</keyword>
<dbReference type="EMBL" id="PVLV01000107">
    <property type="protein sequence ID" value="PRH79647.1"/>
    <property type="molecule type" value="Genomic_DNA"/>
</dbReference>
<reference evidence="2 3" key="1">
    <citation type="submission" date="2018-03" db="EMBL/GenBank/DDBJ databases">
        <title>Novel Streptomyces sp. from soil.</title>
        <authorList>
            <person name="Tan G.Y.A."/>
            <person name="Lee Z.Y."/>
        </authorList>
    </citation>
    <scope>NUCLEOTIDE SEQUENCE [LARGE SCALE GENOMIC DNA]</scope>
    <source>
        <strain evidence="2 3">ST5x</strain>
    </source>
</reference>
<name>A0A2S9PZ63_9ACTN</name>
<comment type="caution">
    <text evidence="2">The sequence shown here is derived from an EMBL/GenBank/DDBJ whole genome shotgun (WGS) entry which is preliminary data.</text>
</comment>
<dbReference type="RefSeq" id="WP_105868230.1">
    <property type="nucleotide sequence ID" value="NZ_PVLV01000107.1"/>
</dbReference>
<dbReference type="AlphaFoldDB" id="A0A2S9PZ63"/>
<gene>
    <name evidence="2" type="ORF">C6N75_08390</name>
</gene>
<evidence type="ECO:0000313" key="3">
    <source>
        <dbReference type="Proteomes" id="UP000239322"/>
    </source>
</evidence>
<dbReference type="OrthoDB" id="9996800at2"/>
<keyword evidence="1" id="KW-0472">Membrane</keyword>
<keyword evidence="1" id="KW-1133">Transmembrane helix</keyword>
<organism evidence="2 3">
    <name type="scientific">Streptomyces solincola</name>
    <dbReference type="NCBI Taxonomy" id="2100817"/>
    <lineage>
        <taxon>Bacteria</taxon>
        <taxon>Bacillati</taxon>
        <taxon>Actinomycetota</taxon>
        <taxon>Actinomycetes</taxon>
        <taxon>Kitasatosporales</taxon>
        <taxon>Streptomycetaceae</taxon>
        <taxon>Streptomyces</taxon>
    </lineage>
</organism>
<proteinExistence type="predicted"/>
<keyword evidence="3" id="KW-1185">Reference proteome</keyword>
<dbReference type="Proteomes" id="UP000239322">
    <property type="component" value="Unassembled WGS sequence"/>
</dbReference>
<evidence type="ECO:0000256" key="1">
    <source>
        <dbReference type="SAM" id="Phobius"/>
    </source>
</evidence>
<sequence length="111" mass="10926">MTNTRALSKAVTGMVVAAVLATAAIALLAVGSDTSSALPSVFSADLTTQFGVSGYTAKKIADAVSSPWSMALSLVLVPAGLGAAALTIRATWAGLVAKLGAKAAKGAMITF</sequence>